<dbReference type="Gene3D" id="2.60.120.200">
    <property type="match status" value="2"/>
</dbReference>
<dbReference type="GO" id="GO:0030246">
    <property type="term" value="F:carbohydrate binding"/>
    <property type="evidence" value="ECO:0007669"/>
    <property type="project" value="UniProtKB-UniRule"/>
</dbReference>
<dbReference type="Pfam" id="PF00337">
    <property type="entry name" value="Gal-bind_lectin"/>
    <property type="match status" value="1"/>
</dbReference>
<protein>
    <recommendedName>
        <fullName evidence="2">Galectin</fullName>
    </recommendedName>
</protein>
<dbReference type="InterPro" id="IPR013320">
    <property type="entry name" value="ConA-like_dom_sf"/>
</dbReference>
<evidence type="ECO:0000259" key="3">
    <source>
        <dbReference type="PROSITE" id="PS51304"/>
    </source>
</evidence>
<dbReference type="InterPro" id="IPR001079">
    <property type="entry name" value="Galectin_CRD"/>
</dbReference>
<accession>A0A915LQV2</accession>
<evidence type="ECO:0000256" key="1">
    <source>
        <dbReference type="ARBA" id="ARBA00022734"/>
    </source>
</evidence>
<keyword evidence="1 2" id="KW-0430">Lectin</keyword>
<name>A0A915LQV2_MELJA</name>
<sequence>MTDGSIATIRVEINKDAQNFQILLLHDTPEFNMNVGATVKGDAVLLEEPFIIFPELQLKRNEKFYKHELVQLPFNGSIICFEGTLLPLSDVDGTEKLEIIGDILLNMDFLFSSDQEKSFLKINSRLFTEKKTNEKKFANPIGLSGVDLTVRINMEETCFKIYFNEGKKFIKYNYVAPPWMVNWIMVKGTIDNVKFGNDAKRCLKYISKPLPPHITKIVNLKEGHYVSVRGKVTKLDENILINFYYGALGWDESRGIVVLQAKITNKNISFCSKIKNKYIYDGVKDLNPKLQTGQLINMVFLATETNFEIYYDDEEIYQYEYKLPLWAIQYVVVTGPLTVIEGRDRIAEIRN</sequence>
<dbReference type="PROSITE" id="PS51304">
    <property type="entry name" value="GALECTIN"/>
    <property type="match status" value="2"/>
</dbReference>
<evidence type="ECO:0000256" key="2">
    <source>
        <dbReference type="RuleBase" id="RU102079"/>
    </source>
</evidence>
<keyword evidence="4" id="KW-1185">Reference proteome</keyword>
<reference evidence="5" key="1">
    <citation type="submission" date="2022-11" db="UniProtKB">
        <authorList>
            <consortium name="WormBaseParasite"/>
        </authorList>
    </citation>
    <scope>IDENTIFICATION</scope>
</reference>
<dbReference type="Proteomes" id="UP000887561">
    <property type="component" value="Unplaced"/>
</dbReference>
<feature type="domain" description="Galectin" evidence="3">
    <location>
        <begin position="212"/>
        <end position="351"/>
    </location>
</feature>
<evidence type="ECO:0000313" key="5">
    <source>
        <dbReference type="WBParaSite" id="scaffold1627_cov155.g3393"/>
    </source>
</evidence>
<dbReference type="SUPFAM" id="SSF49899">
    <property type="entry name" value="Concanavalin A-like lectins/glucanases"/>
    <property type="match status" value="1"/>
</dbReference>
<organism evidence="4 5">
    <name type="scientific">Meloidogyne javanica</name>
    <name type="common">Root-knot nematode worm</name>
    <dbReference type="NCBI Taxonomy" id="6303"/>
    <lineage>
        <taxon>Eukaryota</taxon>
        <taxon>Metazoa</taxon>
        <taxon>Ecdysozoa</taxon>
        <taxon>Nematoda</taxon>
        <taxon>Chromadorea</taxon>
        <taxon>Rhabditida</taxon>
        <taxon>Tylenchina</taxon>
        <taxon>Tylenchomorpha</taxon>
        <taxon>Tylenchoidea</taxon>
        <taxon>Meloidogynidae</taxon>
        <taxon>Meloidogyninae</taxon>
        <taxon>Meloidogyne</taxon>
        <taxon>Meloidogyne incognita group</taxon>
    </lineage>
</organism>
<proteinExistence type="predicted"/>
<evidence type="ECO:0000313" key="4">
    <source>
        <dbReference type="Proteomes" id="UP000887561"/>
    </source>
</evidence>
<dbReference type="AlphaFoldDB" id="A0A915LQV2"/>
<feature type="domain" description="Galectin" evidence="3">
    <location>
        <begin position="1"/>
        <end position="196"/>
    </location>
</feature>
<dbReference type="WBParaSite" id="scaffold1627_cov155.g3393">
    <property type="protein sequence ID" value="scaffold1627_cov155.g3393"/>
    <property type="gene ID" value="scaffold1627_cov155.g3393"/>
</dbReference>